<dbReference type="PANTHER" id="PTHR11472:SF34">
    <property type="entry name" value="REGULATOR OF TELOMERE ELONGATION HELICASE 1"/>
    <property type="match status" value="1"/>
</dbReference>
<dbReference type="GO" id="GO:0070182">
    <property type="term" value="F:DNA polymerase binding"/>
    <property type="evidence" value="ECO:0007669"/>
    <property type="project" value="TreeGrafter"/>
</dbReference>
<name>A0A821HDP6_9BILA</name>
<evidence type="ECO:0000313" key="2">
    <source>
        <dbReference type="EMBL" id="CAF4682538.1"/>
    </source>
</evidence>
<reference evidence="2" key="1">
    <citation type="submission" date="2021-02" db="EMBL/GenBank/DDBJ databases">
        <authorList>
            <person name="Nowell W R."/>
        </authorList>
    </citation>
    <scope>NUCLEOTIDE SEQUENCE</scope>
</reference>
<dbReference type="InterPro" id="IPR006555">
    <property type="entry name" value="ATP-dep_Helicase_C"/>
</dbReference>
<dbReference type="GO" id="GO:0045910">
    <property type="term" value="P:negative regulation of DNA recombination"/>
    <property type="evidence" value="ECO:0007669"/>
    <property type="project" value="TreeGrafter"/>
</dbReference>
<dbReference type="GO" id="GO:0010569">
    <property type="term" value="P:regulation of double-strand break repair via homologous recombination"/>
    <property type="evidence" value="ECO:0007669"/>
    <property type="project" value="TreeGrafter"/>
</dbReference>
<dbReference type="EMBL" id="CAJOBG010095684">
    <property type="protein sequence ID" value="CAF4682538.1"/>
    <property type="molecule type" value="Genomic_DNA"/>
</dbReference>
<protein>
    <recommendedName>
        <fullName evidence="1">ATP-dependent helicase C-terminal domain-containing protein</fullName>
    </recommendedName>
</protein>
<dbReference type="GO" id="GO:0005524">
    <property type="term" value="F:ATP binding"/>
    <property type="evidence" value="ECO:0007669"/>
    <property type="project" value="InterPro"/>
</dbReference>
<dbReference type="GO" id="GO:0005634">
    <property type="term" value="C:nucleus"/>
    <property type="evidence" value="ECO:0007669"/>
    <property type="project" value="TreeGrafter"/>
</dbReference>
<dbReference type="GO" id="GO:0016818">
    <property type="term" value="F:hydrolase activity, acting on acid anhydrides, in phosphorus-containing anhydrides"/>
    <property type="evidence" value="ECO:0007669"/>
    <property type="project" value="InterPro"/>
</dbReference>
<dbReference type="Gene3D" id="3.40.50.300">
    <property type="entry name" value="P-loop containing nucleotide triphosphate hydrolases"/>
    <property type="match status" value="1"/>
</dbReference>
<dbReference type="GO" id="GO:0003676">
    <property type="term" value="F:nucleic acid binding"/>
    <property type="evidence" value="ECO:0007669"/>
    <property type="project" value="InterPro"/>
</dbReference>
<gene>
    <name evidence="2" type="ORF">OVN521_LOCUS47781</name>
</gene>
<sequence>MNQRKRVIIEQRNKIKFESQMKEYNTIIENDPRGAMLFAVARGKLSEGIDFSDKSCRAVILIGIPFAPH</sequence>
<dbReference type="GO" id="GO:1904430">
    <property type="term" value="P:negative regulation of t-circle formation"/>
    <property type="evidence" value="ECO:0007669"/>
    <property type="project" value="TreeGrafter"/>
</dbReference>
<dbReference type="InterPro" id="IPR045028">
    <property type="entry name" value="DinG/Rad3-like"/>
</dbReference>
<feature type="non-terminal residue" evidence="2">
    <location>
        <position position="69"/>
    </location>
</feature>
<dbReference type="GO" id="GO:0003678">
    <property type="term" value="F:DNA helicase activity"/>
    <property type="evidence" value="ECO:0007669"/>
    <property type="project" value="TreeGrafter"/>
</dbReference>
<feature type="domain" description="ATP-dependent helicase C-terminal" evidence="1">
    <location>
        <begin position="3"/>
        <end position="68"/>
    </location>
</feature>
<dbReference type="Pfam" id="PF13307">
    <property type="entry name" value="Helicase_C_2"/>
    <property type="match status" value="1"/>
</dbReference>
<evidence type="ECO:0000259" key="1">
    <source>
        <dbReference type="Pfam" id="PF13307"/>
    </source>
</evidence>
<dbReference type="Proteomes" id="UP000663866">
    <property type="component" value="Unassembled WGS sequence"/>
</dbReference>
<keyword evidence="3" id="KW-1185">Reference proteome</keyword>
<evidence type="ECO:0000313" key="3">
    <source>
        <dbReference type="Proteomes" id="UP000663866"/>
    </source>
</evidence>
<proteinExistence type="predicted"/>
<comment type="caution">
    <text evidence="2">The sequence shown here is derived from an EMBL/GenBank/DDBJ whole genome shotgun (WGS) entry which is preliminary data.</text>
</comment>
<dbReference type="AlphaFoldDB" id="A0A821HDP6"/>
<dbReference type="PANTHER" id="PTHR11472">
    <property type="entry name" value="DNA REPAIR DEAD HELICASE RAD3/XP-D SUBFAMILY MEMBER"/>
    <property type="match status" value="1"/>
</dbReference>
<dbReference type="InterPro" id="IPR027417">
    <property type="entry name" value="P-loop_NTPase"/>
</dbReference>
<organism evidence="2 3">
    <name type="scientific">Rotaria magnacalcarata</name>
    <dbReference type="NCBI Taxonomy" id="392030"/>
    <lineage>
        <taxon>Eukaryota</taxon>
        <taxon>Metazoa</taxon>
        <taxon>Spiralia</taxon>
        <taxon>Gnathifera</taxon>
        <taxon>Rotifera</taxon>
        <taxon>Eurotatoria</taxon>
        <taxon>Bdelloidea</taxon>
        <taxon>Philodinida</taxon>
        <taxon>Philodinidae</taxon>
        <taxon>Rotaria</taxon>
    </lineage>
</organism>
<accession>A0A821HDP6</accession>
<dbReference type="GO" id="GO:0090657">
    <property type="term" value="P:telomeric loop disassembly"/>
    <property type="evidence" value="ECO:0007669"/>
    <property type="project" value="TreeGrafter"/>
</dbReference>